<proteinExistence type="predicted"/>
<evidence type="ECO:0000313" key="1">
    <source>
        <dbReference type="EMBL" id="PVX58520.1"/>
    </source>
</evidence>
<dbReference type="EMBL" id="QENY01000002">
    <property type="protein sequence ID" value="PVX58520.1"/>
    <property type="molecule type" value="Genomic_DNA"/>
</dbReference>
<keyword evidence="2" id="KW-1185">Reference proteome</keyword>
<gene>
    <name evidence="1" type="ORF">C7379_10238</name>
</gene>
<reference evidence="1 2" key="1">
    <citation type="submission" date="2018-05" db="EMBL/GenBank/DDBJ databases">
        <title>Genomic Encyclopedia of Type Strains, Phase IV (KMG-IV): sequencing the most valuable type-strain genomes for metagenomic binning, comparative biology and taxonomic classification.</title>
        <authorList>
            <person name="Goeker M."/>
        </authorList>
    </citation>
    <scope>NUCLEOTIDE SEQUENCE [LARGE SCALE GENOMIC DNA]</scope>
    <source>
        <strain evidence="1 2">DSM 100333</strain>
    </source>
</reference>
<dbReference type="AlphaFoldDB" id="A0A2U0ULJ6"/>
<organism evidence="1 2">
    <name type="scientific">Hallella colorans</name>
    <dbReference type="NCBI Taxonomy" id="1703337"/>
    <lineage>
        <taxon>Bacteria</taxon>
        <taxon>Pseudomonadati</taxon>
        <taxon>Bacteroidota</taxon>
        <taxon>Bacteroidia</taxon>
        <taxon>Bacteroidales</taxon>
        <taxon>Prevotellaceae</taxon>
        <taxon>Hallella</taxon>
    </lineage>
</organism>
<evidence type="ECO:0000313" key="2">
    <source>
        <dbReference type="Proteomes" id="UP000245870"/>
    </source>
</evidence>
<protein>
    <submittedName>
        <fullName evidence="1">Uncharacterized protein</fullName>
    </submittedName>
</protein>
<sequence>MYFAIIINVDNKDLLYSYGSKDAKFRVAYTLHRTKNLMQN</sequence>
<dbReference type="Proteomes" id="UP000245870">
    <property type="component" value="Unassembled WGS sequence"/>
</dbReference>
<comment type="caution">
    <text evidence="1">The sequence shown here is derived from an EMBL/GenBank/DDBJ whole genome shotgun (WGS) entry which is preliminary data.</text>
</comment>
<name>A0A2U0ULJ6_9BACT</name>
<accession>A0A2U0ULJ6</accession>